<feature type="signal peptide" evidence="5">
    <location>
        <begin position="1"/>
        <end position="23"/>
    </location>
</feature>
<evidence type="ECO:0000313" key="7">
    <source>
        <dbReference type="EMBL" id="AVO52932.1"/>
    </source>
</evidence>
<protein>
    <submittedName>
        <fullName evidence="7">ATP F0F1 synthase subunit beta</fullName>
    </submittedName>
</protein>
<evidence type="ECO:0000259" key="6">
    <source>
        <dbReference type="Pfam" id="PF13675"/>
    </source>
</evidence>
<organism evidence="7 8">
    <name type="scientific">Ectopseudomonas mendocina</name>
    <name type="common">Pseudomonas mendocina</name>
    <dbReference type="NCBI Taxonomy" id="300"/>
    <lineage>
        <taxon>Bacteria</taxon>
        <taxon>Pseudomonadati</taxon>
        <taxon>Pseudomonadota</taxon>
        <taxon>Gammaproteobacteria</taxon>
        <taxon>Pseudomonadales</taxon>
        <taxon>Pseudomonadaceae</taxon>
        <taxon>Ectopseudomonas</taxon>
    </lineage>
</organism>
<gene>
    <name evidence="7" type="ORF">C7A17_09170</name>
</gene>
<proteinExistence type="predicted"/>
<dbReference type="GO" id="GO:0016020">
    <property type="term" value="C:membrane"/>
    <property type="evidence" value="ECO:0007669"/>
    <property type="project" value="UniProtKB-SubCell"/>
</dbReference>
<evidence type="ECO:0000256" key="2">
    <source>
        <dbReference type="ARBA" id="ARBA00022692"/>
    </source>
</evidence>
<evidence type="ECO:0000256" key="5">
    <source>
        <dbReference type="SAM" id="SignalP"/>
    </source>
</evidence>
<sequence length="260" mass="28753">MLKKYLTLLLLACTTLVSMPSLAQLTDSEAMNMAGLQRSLTQRMAKSYLMLGADVRVDTAQRQLQETIQRFDASHKALTAYAPNAEIKAALSKVDGLWATFRPQLEAKPEQAKAAEMLATSEQLLQQTQNVTDLMANHLGAMGASVNRTGWARVQTQRIAMLYMAKAWRVQAPDLDAKLDKSVSDFEVILKELEAAGTPNEEIANAQRRARAHWGFTLKGIDLHASQDFVPTVITVSTDSLFRQLNELTRLYAGLKASES</sequence>
<evidence type="ECO:0000256" key="3">
    <source>
        <dbReference type="ARBA" id="ARBA00022989"/>
    </source>
</evidence>
<feature type="chain" id="PRO_5015315459" evidence="5">
    <location>
        <begin position="24"/>
        <end position="260"/>
    </location>
</feature>
<dbReference type="AlphaFoldDB" id="A0A2R3QMI9"/>
<dbReference type="InterPro" id="IPR029095">
    <property type="entry name" value="NarX-like_N"/>
</dbReference>
<accession>A0A2R3QMI9</accession>
<dbReference type="OrthoDB" id="952521at2"/>
<evidence type="ECO:0000256" key="1">
    <source>
        <dbReference type="ARBA" id="ARBA00004141"/>
    </source>
</evidence>
<keyword evidence="5" id="KW-0732">Signal</keyword>
<keyword evidence="4" id="KW-0472">Membrane</keyword>
<evidence type="ECO:0000313" key="8">
    <source>
        <dbReference type="Proteomes" id="UP000238327"/>
    </source>
</evidence>
<reference evidence="7 8" key="1">
    <citation type="submission" date="2018-03" db="EMBL/GenBank/DDBJ databases">
        <title>Complete genome sequence and methylome analysis of Pseudomonas mendocina NEB 698.</title>
        <authorList>
            <person name="Morgan R.D."/>
        </authorList>
    </citation>
    <scope>NUCLEOTIDE SEQUENCE [LARGE SCALE GENOMIC DNA]</scope>
    <source>
        <strain evidence="7 8">NEB698</strain>
    </source>
</reference>
<dbReference type="Pfam" id="PF13675">
    <property type="entry name" value="PilJ"/>
    <property type="match status" value="1"/>
</dbReference>
<evidence type="ECO:0000256" key="4">
    <source>
        <dbReference type="ARBA" id="ARBA00023136"/>
    </source>
</evidence>
<feature type="domain" description="NarX-like N-terminal" evidence="6">
    <location>
        <begin position="25"/>
        <end position="120"/>
    </location>
</feature>
<dbReference type="RefSeq" id="WP_106737745.1">
    <property type="nucleotide sequence ID" value="NZ_CP027657.1"/>
</dbReference>
<dbReference type="EMBL" id="CP027657">
    <property type="protein sequence ID" value="AVO52932.1"/>
    <property type="molecule type" value="Genomic_DNA"/>
</dbReference>
<name>A0A2R3QMI9_ECTME</name>
<keyword evidence="2" id="KW-0812">Transmembrane</keyword>
<comment type="subcellular location">
    <subcellularLocation>
        <location evidence="1">Membrane</location>
        <topology evidence="1">Multi-pass membrane protein</topology>
    </subcellularLocation>
</comment>
<dbReference type="STRING" id="1001585.MDS_0232"/>
<keyword evidence="3" id="KW-1133">Transmembrane helix</keyword>
<dbReference type="Proteomes" id="UP000238327">
    <property type="component" value="Chromosome"/>
</dbReference>